<reference evidence="1" key="1">
    <citation type="submission" date="2014-09" db="EMBL/GenBank/DDBJ databases">
        <authorList>
            <person name="Magalhaes I.L.F."/>
            <person name="Oliveira U."/>
            <person name="Santos F.R."/>
            <person name="Vidigal T.H.D.A."/>
            <person name="Brescovit A.D."/>
            <person name="Santos A.J."/>
        </authorList>
    </citation>
    <scope>NUCLEOTIDE SEQUENCE</scope>
    <source>
        <tissue evidence="1">Shoot tissue taken approximately 20 cm above the soil surface</tissue>
    </source>
</reference>
<organism evidence="1">
    <name type="scientific">Arundo donax</name>
    <name type="common">Giant reed</name>
    <name type="synonym">Donax arundinaceus</name>
    <dbReference type="NCBI Taxonomy" id="35708"/>
    <lineage>
        <taxon>Eukaryota</taxon>
        <taxon>Viridiplantae</taxon>
        <taxon>Streptophyta</taxon>
        <taxon>Embryophyta</taxon>
        <taxon>Tracheophyta</taxon>
        <taxon>Spermatophyta</taxon>
        <taxon>Magnoliopsida</taxon>
        <taxon>Liliopsida</taxon>
        <taxon>Poales</taxon>
        <taxon>Poaceae</taxon>
        <taxon>PACMAD clade</taxon>
        <taxon>Arundinoideae</taxon>
        <taxon>Arundineae</taxon>
        <taxon>Arundo</taxon>
    </lineage>
</organism>
<reference evidence="1" key="2">
    <citation type="journal article" date="2015" name="Data Brief">
        <title>Shoot transcriptome of the giant reed, Arundo donax.</title>
        <authorList>
            <person name="Barrero R.A."/>
            <person name="Guerrero F.D."/>
            <person name="Moolhuijzen P."/>
            <person name="Goolsby J.A."/>
            <person name="Tidwell J."/>
            <person name="Bellgard S.E."/>
            <person name="Bellgard M.I."/>
        </authorList>
    </citation>
    <scope>NUCLEOTIDE SEQUENCE</scope>
    <source>
        <tissue evidence="1">Shoot tissue taken approximately 20 cm above the soil surface</tissue>
    </source>
</reference>
<name>A0A0A8ZI76_ARUDO</name>
<proteinExistence type="predicted"/>
<sequence>MIVEDQKKFSVLC</sequence>
<dbReference type="EMBL" id="GBRH01260492">
    <property type="protein sequence ID" value="JAD37403.1"/>
    <property type="molecule type" value="Transcribed_RNA"/>
</dbReference>
<evidence type="ECO:0000313" key="1">
    <source>
        <dbReference type="EMBL" id="JAD37403.1"/>
    </source>
</evidence>
<protein>
    <submittedName>
        <fullName evidence="1">Uncharacterized protein</fullName>
    </submittedName>
</protein>
<accession>A0A0A8ZI76</accession>